<protein>
    <submittedName>
        <fullName evidence="7">WD repeat-containing protein 48 isoform X1</fullName>
    </submittedName>
</protein>
<dbReference type="AlphaFoldDB" id="A0A9R0J8Y0"/>
<evidence type="ECO:0000256" key="2">
    <source>
        <dbReference type="ARBA" id="ARBA00022574"/>
    </source>
</evidence>
<dbReference type="InterPro" id="IPR015943">
    <property type="entry name" value="WD40/YVTN_repeat-like_dom_sf"/>
</dbReference>
<dbReference type="PRINTS" id="PR00320">
    <property type="entry name" value="GPROTEINBRPT"/>
</dbReference>
<evidence type="ECO:0000256" key="5">
    <source>
        <dbReference type="SAM" id="MobiDB-lite"/>
    </source>
</evidence>
<dbReference type="RefSeq" id="XP_021862084.1">
    <property type="nucleotide sequence ID" value="XM_022006392.1"/>
</dbReference>
<gene>
    <name evidence="7 8" type="primary">LOC110801074</name>
</gene>
<dbReference type="GO" id="GO:0043130">
    <property type="term" value="F:ubiquitin binding"/>
    <property type="evidence" value="ECO:0000318"/>
    <property type="project" value="GO_Central"/>
</dbReference>
<dbReference type="RefSeq" id="XP_056698982.1">
    <property type="nucleotide sequence ID" value="XM_056843004.1"/>
</dbReference>
<evidence type="ECO:0000313" key="7">
    <source>
        <dbReference type="RefSeq" id="XP_021862084.1"/>
    </source>
</evidence>
<dbReference type="PROSITE" id="PS00678">
    <property type="entry name" value="WD_REPEATS_1"/>
    <property type="match status" value="1"/>
</dbReference>
<feature type="repeat" description="WD" evidence="4">
    <location>
        <begin position="122"/>
        <end position="157"/>
    </location>
</feature>
<proteinExistence type="inferred from homology"/>
<dbReference type="Gene3D" id="3.10.20.90">
    <property type="entry name" value="Phosphatidylinositol 3-kinase Catalytic Subunit, Chain A, domain 1"/>
    <property type="match status" value="1"/>
</dbReference>
<feature type="repeat" description="WD" evidence="4">
    <location>
        <begin position="212"/>
        <end position="253"/>
    </location>
</feature>
<dbReference type="Proteomes" id="UP000813463">
    <property type="component" value="Chromosome 4"/>
</dbReference>
<feature type="region of interest" description="Disordered" evidence="5">
    <location>
        <begin position="164"/>
        <end position="186"/>
    </location>
</feature>
<keyword evidence="3" id="KW-0677">Repeat</keyword>
<evidence type="ECO:0000313" key="6">
    <source>
        <dbReference type="Proteomes" id="UP000813463"/>
    </source>
</evidence>
<dbReference type="OrthoDB" id="2421129at2759"/>
<dbReference type="FunFam" id="2.130.10.10:FF:000381">
    <property type="entry name" value="WD repeat-containing protein 48"/>
    <property type="match status" value="1"/>
</dbReference>
<dbReference type="PANTHER" id="PTHR19862:SF14">
    <property type="entry name" value="WD REPEAT-CONTAINING PROTEIN 48"/>
    <property type="match status" value="1"/>
</dbReference>
<reference evidence="7" key="2">
    <citation type="submission" date="2025-04" db="UniProtKB">
        <authorList>
            <consortium name="RefSeq"/>
        </authorList>
    </citation>
    <scope>IDENTIFICATION</scope>
    <source>
        <tissue evidence="8">Leaf</tissue>
    </source>
</reference>
<sequence>MHRVGSAGNTSGSNRPRKEKRLTYVLNASDDTKHSAGVNCLAVLKSNDMCNSEYLFTGSRDGILKRWAIEEEAATCSATFESHVDWVNDAVLVGDHTLVSCSSDTSLKTWNCMSNGVCTKTLRHHSDYVTCLAAAGKNSNIVASGGLGGEVFVWDIEAALAPVSKSNDSTEEEASNGINGGGSNLPITSLRTINSSNSLHSTPSHGYVPTPAKGHKESVYALAMNDSGTILVSGGTEKVVRVWDPRSGSKTTKLRGHTDNVRALLLDSTGRYCLSGSSDSMIRLWDLGQQRCVHSYAVHTDSVWALASTTSFSHVYSGGRDQSLYLTDLSTRESILLCTEDYPILQLALDDESIWVASTDSSVHRWPAEGHNPQKMFQRGGSFLAGNLSFSRARASLEGSTPIPVYREPTLKVPGIPAIVQHEILNNRRRVLTKDTAGSVKLWEITRGTVIEDYGEVSFEEKKKELFEMVSIPAWFTVDTRLGSLSIHLDTPQCFSAEMYSADLDIAGKPEDDKVNLARETLKGLLAHWLAKRKQRLGSQSSANGEVQSVKDISTRSMTHSRIEVDGSSENDSMIYPPFEFSAVYPPSIITEGSQGGAWRKKVTGMDGTEDEKDLPWWVMDCVLNNRLPPRENTKCSFYLHPYEGSTIQILTQGKLSAPRILRILKVINYVVEKMVLDKSMEGGATGDGTFATGLAGGPLQHSTTVGDGSLRSGLRPWQRPKPAIEILCNNQVLTAEMSLATVRTYVWKKPEDLVLHYRVMQGR</sequence>
<dbReference type="InterPro" id="IPR001680">
    <property type="entry name" value="WD40_rpt"/>
</dbReference>
<evidence type="ECO:0000256" key="1">
    <source>
        <dbReference type="ARBA" id="ARBA00006917"/>
    </source>
</evidence>
<evidence type="ECO:0000313" key="8">
    <source>
        <dbReference type="RefSeq" id="XP_056698982.1"/>
    </source>
</evidence>
<feature type="repeat" description="WD" evidence="4">
    <location>
        <begin position="254"/>
        <end position="295"/>
    </location>
</feature>
<dbReference type="CDD" id="cd00200">
    <property type="entry name" value="WD40"/>
    <property type="match status" value="1"/>
</dbReference>
<dbReference type="PROSITE" id="PS50294">
    <property type="entry name" value="WD_REPEATS_REGION"/>
    <property type="match status" value="2"/>
</dbReference>
<comment type="similarity">
    <text evidence="1">Belongs to the WD repeat WDR48 family.</text>
</comment>
<dbReference type="Pfam" id="PF11816">
    <property type="entry name" value="DUF3337"/>
    <property type="match status" value="1"/>
</dbReference>
<dbReference type="GeneID" id="110801074"/>
<dbReference type="InterPro" id="IPR019775">
    <property type="entry name" value="WD40_repeat_CS"/>
</dbReference>
<keyword evidence="6" id="KW-1185">Reference proteome</keyword>
<dbReference type="CDD" id="cd17041">
    <property type="entry name" value="Ubl_WDR48"/>
    <property type="match status" value="1"/>
</dbReference>
<dbReference type="SMART" id="SM00320">
    <property type="entry name" value="WD40"/>
    <property type="match status" value="6"/>
</dbReference>
<dbReference type="InterPro" id="IPR021772">
    <property type="entry name" value="WDR48/Bun107"/>
</dbReference>
<dbReference type="InterPro" id="IPR020472">
    <property type="entry name" value="WD40_PAC1"/>
</dbReference>
<dbReference type="GO" id="GO:0000724">
    <property type="term" value="P:double-strand break repair via homologous recombination"/>
    <property type="evidence" value="ECO:0000318"/>
    <property type="project" value="GO_Central"/>
</dbReference>
<dbReference type="SUPFAM" id="SSF50978">
    <property type="entry name" value="WD40 repeat-like"/>
    <property type="match status" value="1"/>
</dbReference>
<dbReference type="Gene3D" id="2.130.10.10">
    <property type="entry name" value="YVTN repeat-like/Quinoprotein amine dehydrogenase"/>
    <property type="match status" value="2"/>
</dbReference>
<reference evidence="6" key="1">
    <citation type="journal article" date="2021" name="Nat. Commun.">
        <title>Genomic analyses provide insights into spinach domestication and the genetic basis of agronomic traits.</title>
        <authorList>
            <person name="Cai X."/>
            <person name="Sun X."/>
            <person name="Xu C."/>
            <person name="Sun H."/>
            <person name="Wang X."/>
            <person name="Ge C."/>
            <person name="Zhang Z."/>
            <person name="Wang Q."/>
            <person name="Fei Z."/>
            <person name="Jiao C."/>
            <person name="Wang Q."/>
        </authorList>
    </citation>
    <scope>NUCLEOTIDE SEQUENCE [LARGE SCALE GENOMIC DNA]</scope>
    <source>
        <strain evidence="6">cv. Varoflay</strain>
    </source>
</reference>
<evidence type="ECO:0000256" key="4">
    <source>
        <dbReference type="PROSITE-ProRule" id="PRU00221"/>
    </source>
</evidence>
<dbReference type="PROSITE" id="PS50082">
    <property type="entry name" value="WD_REPEATS_2"/>
    <property type="match status" value="3"/>
</dbReference>
<dbReference type="Pfam" id="PF00400">
    <property type="entry name" value="WD40"/>
    <property type="match status" value="6"/>
</dbReference>
<dbReference type="InterPro" id="IPR036322">
    <property type="entry name" value="WD40_repeat_dom_sf"/>
</dbReference>
<dbReference type="PANTHER" id="PTHR19862">
    <property type="entry name" value="WD REPEAT-CONTAINING PROTEIN 48"/>
    <property type="match status" value="1"/>
</dbReference>
<dbReference type="KEGG" id="soe:110801074"/>
<organism evidence="6 7">
    <name type="scientific">Spinacia oleracea</name>
    <name type="common">Spinach</name>
    <dbReference type="NCBI Taxonomy" id="3562"/>
    <lineage>
        <taxon>Eukaryota</taxon>
        <taxon>Viridiplantae</taxon>
        <taxon>Streptophyta</taxon>
        <taxon>Embryophyta</taxon>
        <taxon>Tracheophyta</taxon>
        <taxon>Spermatophyta</taxon>
        <taxon>Magnoliopsida</taxon>
        <taxon>eudicotyledons</taxon>
        <taxon>Gunneridae</taxon>
        <taxon>Pentapetalae</taxon>
        <taxon>Caryophyllales</taxon>
        <taxon>Chenopodiaceae</taxon>
        <taxon>Chenopodioideae</taxon>
        <taxon>Anserineae</taxon>
        <taxon>Spinacia</taxon>
    </lineage>
</organism>
<evidence type="ECO:0000256" key="3">
    <source>
        <dbReference type="ARBA" id="ARBA00022737"/>
    </source>
</evidence>
<name>A0A9R0J8Y0_SPIOL</name>
<dbReference type="InterPro" id="IPR051246">
    <property type="entry name" value="WDR48"/>
</dbReference>
<accession>A0A9R0J8Y0</accession>
<keyword evidence="2 4" id="KW-0853">WD repeat</keyword>